<sequence>MHAWPPVFRPNFAFSGSYPHLSLFDSLKGAKIELPVRDPMTIYVCGITPYDATHIGHAATYLTFDLVHRYLLAAGHRVVFLENVTDIDDPLFERARRDGVKWKTLVDDQLRLFTSDMTNLRVLPPIELTSVTEAMEEIIAFVASLVAEGLTYSLGSELYLDARRVTDFGDLPLSIESAIAIFRERGGDPDRSGKRHPLDPVLWRPSAEDEPRWSTPFGEGRPGWHVECNAIARKIVEAASQNSLSLQGGGGDLIFPHHYMTELQSRARYDQPFSQVFAHAGMVKYQGEKMSKSLGNLVFVSKLLEDGVHPMAIRIALISGHYREEREWSDVLLGVGEKLVDDLLSLLSRELIPEYDYLISEIITSLADDLDTPRVLVLLQDYILRAMHDTQPSKNPGDLSRFLDAVLGVTL</sequence>
<protein>
    <submittedName>
        <fullName evidence="6">Unannotated protein</fullName>
    </submittedName>
</protein>
<dbReference type="Pfam" id="PF01406">
    <property type="entry name" value="tRNA-synt_1e"/>
    <property type="match status" value="1"/>
</dbReference>
<dbReference type="InterPro" id="IPR014729">
    <property type="entry name" value="Rossmann-like_a/b/a_fold"/>
</dbReference>
<dbReference type="PRINTS" id="PR00983">
    <property type="entry name" value="TRNASYNTHCYS"/>
</dbReference>
<dbReference type="GO" id="GO:0004817">
    <property type="term" value="F:cysteine-tRNA ligase activity"/>
    <property type="evidence" value="ECO:0007669"/>
    <property type="project" value="TreeGrafter"/>
</dbReference>
<dbReference type="EMBL" id="CAEZTJ010000131">
    <property type="protein sequence ID" value="CAB4573397.1"/>
    <property type="molecule type" value="Genomic_DNA"/>
</dbReference>
<evidence type="ECO:0000313" key="6">
    <source>
        <dbReference type="EMBL" id="CAB4573397.1"/>
    </source>
</evidence>
<evidence type="ECO:0000256" key="1">
    <source>
        <dbReference type="ARBA" id="ARBA00022598"/>
    </source>
</evidence>
<dbReference type="Gene3D" id="3.40.50.620">
    <property type="entry name" value="HUPs"/>
    <property type="match status" value="1"/>
</dbReference>
<dbReference type="GO" id="GO:0005524">
    <property type="term" value="F:ATP binding"/>
    <property type="evidence" value="ECO:0007669"/>
    <property type="project" value="UniProtKB-KW"/>
</dbReference>
<evidence type="ECO:0000256" key="4">
    <source>
        <dbReference type="SAM" id="MobiDB-lite"/>
    </source>
</evidence>
<dbReference type="PANTHER" id="PTHR10890">
    <property type="entry name" value="CYSTEINYL-TRNA SYNTHETASE"/>
    <property type="match status" value="1"/>
</dbReference>
<proteinExistence type="predicted"/>
<feature type="compositionally biased region" description="Basic and acidic residues" evidence="4">
    <location>
        <begin position="186"/>
        <end position="198"/>
    </location>
</feature>
<organism evidence="6">
    <name type="scientific">freshwater metagenome</name>
    <dbReference type="NCBI Taxonomy" id="449393"/>
    <lineage>
        <taxon>unclassified sequences</taxon>
        <taxon>metagenomes</taxon>
        <taxon>ecological metagenomes</taxon>
    </lineage>
</organism>
<keyword evidence="3" id="KW-0067">ATP-binding</keyword>
<evidence type="ECO:0000256" key="2">
    <source>
        <dbReference type="ARBA" id="ARBA00022741"/>
    </source>
</evidence>
<dbReference type="GO" id="GO:0006423">
    <property type="term" value="P:cysteinyl-tRNA aminoacylation"/>
    <property type="evidence" value="ECO:0007669"/>
    <property type="project" value="TreeGrafter"/>
</dbReference>
<evidence type="ECO:0000256" key="3">
    <source>
        <dbReference type="ARBA" id="ARBA00022840"/>
    </source>
</evidence>
<evidence type="ECO:0000259" key="5">
    <source>
        <dbReference type="Pfam" id="PF01406"/>
    </source>
</evidence>
<dbReference type="InterPro" id="IPR024909">
    <property type="entry name" value="Cys-tRNA/MSH_ligase"/>
</dbReference>
<dbReference type="Gene3D" id="1.20.120.640">
    <property type="entry name" value="Anticodon-binding domain of a subclass of class I aminoacyl-tRNA synthetases"/>
    <property type="match status" value="1"/>
</dbReference>
<accession>A0A6J6EBD3</accession>
<keyword evidence="1" id="KW-0436">Ligase</keyword>
<dbReference type="PANTHER" id="PTHR10890:SF3">
    <property type="entry name" value="CYSTEINE--TRNA LIGASE, CYTOPLASMIC"/>
    <property type="match status" value="1"/>
</dbReference>
<feature type="domain" description="tRNA synthetases class I catalytic" evidence="5">
    <location>
        <begin position="40"/>
        <end position="333"/>
    </location>
</feature>
<dbReference type="GO" id="GO:0005829">
    <property type="term" value="C:cytosol"/>
    <property type="evidence" value="ECO:0007669"/>
    <property type="project" value="TreeGrafter"/>
</dbReference>
<name>A0A6J6EBD3_9ZZZZ</name>
<dbReference type="SUPFAM" id="SSF52374">
    <property type="entry name" value="Nucleotidylyl transferase"/>
    <property type="match status" value="1"/>
</dbReference>
<dbReference type="InterPro" id="IPR032678">
    <property type="entry name" value="tRNA-synt_1_cat_dom"/>
</dbReference>
<reference evidence="6" key="1">
    <citation type="submission" date="2020-05" db="EMBL/GenBank/DDBJ databases">
        <authorList>
            <person name="Chiriac C."/>
            <person name="Salcher M."/>
            <person name="Ghai R."/>
            <person name="Kavagutti S V."/>
        </authorList>
    </citation>
    <scope>NUCLEOTIDE SEQUENCE</scope>
</reference>
<keyword evidence="2" id="KW-0547">Nucleotide-binding</keyword>
<feature type="region of interest" description="Disordered" evidence="4">
    <location>
        <begin position="186"/>
        <end position="218"/>
    </location>
</feature>
<dbReference type="AlphaFoldDB" id="A0A6J6EBD3"/>
<gene>
    <name evidence="6" type="ORF">UFOPK1650_00835</name>
</gene>